<dbReference type="Proteomes" id="UP000008694">
    <property type="component" value="Unassembled WGS sequence"/>
</dbReference>
<proteinExistence type="predicted"/>
<dbReference type="eggNOG" id="KOG1815">
    <property type="taxonomic scope" value="Eukaryota"/>
</dbReference>
<keyword evidence="2" id="KW-1185">Reference proteome</keyword>
<organism evidence="2">
    <name type="scientific">Arabidopsis lyrata subsp. lyrata</name>
    <name type="common">Lyre-leaved rock-cress</name>
    <dbReference type="NCBI Taxonomy" id="81972"/>
    <lineage>
        <taxon>Eukaryota</taxon>
        <taxon>Viridiplantae</taxon>
        <taxon>Streptophyta</taxon>
        <taxon>Embryophyta</taxon>
        <taxon>Tracheophyta</taxon>
        <taxon>Spermatophyta</taxon>
        <taxon>Magnoliopsida</taxon>
        <taxon>eudicotyledons</taxon>
        <taxon>Gunneridae</taxon>
        <taxon>Pentapetalae</taxon>
        <taxon>rosids</taxon>
        <taxon>malvids</taxon>
        <taxon>Brassicales</taxon>
        <taxon>Brassicaceae</taxon>
        <taxon>Camelineae</taxon>
        <taxon>Arabidopsis</taxon>
    </lineage>
</organism>
<name>D7MPS3_ARALL</name>
<dbReference type="Gramene" id="Al_scaffold_0008_2908">
    <property type="protein sequence ID" value="Al_scaffold_0008_2908"/>
    <property type="gene ID" value="Al_scaffold_0008_2908"/>
</dbReference>
<dbReference type="EMBL" id="GL348720">
    <property type="protein sequence ID" value="EFH42832.1"/>
    <property type="molecule type" value="Genomic_DNA"/>
</dbReference>
<dbReference type="STRING" id="81972.D7MPS3"/>
<reference evidence="2" key="1">
    <citation type="journal article" date="2011" name="Nat. Genet.">
        <title>The Arabidopsis lyrata genome sequence and the basis of rapid genome size change.</title>
        <authorList>
            <person name="Hu T.T."/>
            <person name="Pattyn P."/>
            <person name="Bakker E.G."/>
            <person name="Cao J."/>
            <person name="Cheng J.-F."/>
            <person name="Clark R.M."/>
            <person name="Fahlgren N."/>
            <person name="Fawcett J.A."/>
            <person name="Grimwood J."/>
            <person name="Gundlach H."/>
            <person name="Haberer G."/>
            <person name="Hollister J.D."/>
            <person name="Ossowski S."/>
            <person name="Ottilar R.P."/>
            <person name="Salamov A.A."/>
            <person name="Schneeberger K."/>
            <person name="Spannagl M."/>
            <person name="Wang X."/>
            <person name="Yang L."/>
            <person name="Nasrallah M.E."/>
            <person name="Bergelson J."/>
            <person name="Carrington J.C."/>
            <person name="Gaut B.S."/>
            <person name="Schmutz J."/>
            <person name="Mayer K.F.X."/>
            <person name="Van de Peer Y."/>
            <person name="Grigoriev I.V."/>
            <person name="Nordborg M."/>
            <person name="Weigel D."/>
            <person name="Guo Y.-L."/>
        </authorList>
    </citation>
    <scope>NUCLEOTIDE SEQUENCE [LARGE SCALE GENOMIC DNA]</scope>
    <source>
        <strain evidence="2">cv. MN47</strain>
    </source>
</reference>
<accession>D7MPS3</accession>
<sequence length="128" mass="14612">MENDQQGPCLRDEDKEKMEQVIKNMLILCADKSTAIHLLMQFGWKPRLVAVQLGGRREELLAESEYLKKNFYSLEENLTVISCPDQDCGASVGPKTIDRLGVRDQEMYGNYILRSYLESKQLPAPDSN</sequence>
<evidence type="ECO:0000313" key="1">
    <source>
        <dbReference type="EMBL" id="EFH42832.1"/>
    </source>
</evidence>
<protein>
    <submittedName>
        <fullName evidence="1">Predicted protein</fullName>
    </submittedName>
</protein>
<dbReference type="AlphaFoldDB" id="D7MPS3"/>
<dbReference type="HOGENOM" id="CLU_1962595_0_0_1"/>
<gene>
    <name evidence="1" type="ORF">ARALYDRAFT_686088</name>
</gene>
<evidence type="ECO:0000313" key="2">
    <source>
        <dbReference type="Proteomes" id="UP000008694"/>
    </source>
</evidence>